<dbReference type="PANTHER" id="PTHR46967:SF1">
    <property type="entry name" value="KERATIN-ASSOCIATED PROTEIN 16-1-LIKE"/>
    <property type="match status" value="1"/>
</dbReference>
<feature type="signal peptide" evidence="3">
    <location>
        <begin position="1"/>
        <end position="26"/>
    </location>
</feature>
<dbReference type="PANTHER" id="PTHR46967">
    <property type="entry name" value="INSULIN-LIKE GROWTH FACTOR BINDING PROTEIN,N-TERMINAL"/>
    <property type="match status" value="1"/>
</dbReference>
<dbReference type="InterPro" id="IPR011641">
    <property type="entry name" value="Tyr-kin_ephrin_A/B_rcpt-like"/>
</dbReference>
<evidence type="ECO:0000256" key="1">
    <source>
        <dbReference type="SAM" id="MobiDB-lite"/>
    </source>
</evidence>
<keyword evidence="6" id="KW-1185">Reference proteome</keyword>
<keyword evidence="2" id="KW-1133">Transmembrane helix</keyword>
<dbReference type="Gene3D" id="2.10.50.10">
    <property type="entry name" value="Tumor Necrosis Factor Receptor, subunit A, domain 2"/>
    <property type="match status" value="1"/>
</dbReference>
<organism evidence="5 6">
    <name type="scientific">Cymbomonas tetramitiformis</name>
    <dbReference type="NCBI Taxonomy" id="36881"/>
    <lineage>
        <taxon>Eukaryota</taxon>
        <taxon>Viridiplantae</taxon>
        <taxon>Chlorophyta</taxon>
        <taxon>Pyramimonadophyceae</taxon>
        <taxon>Pyramimonadales</taxon>
        <taxon>Pyramimonadaceae</taxon>
        <taxon>Cymbomonas</taxon>
    </lineage>
</organism>
<feature type="region of interest" description="Disordered" evidence="1">
    <location>
        <begin position="131"/>
        <end position="196"/>
    </location>
</feature>
<feature type="transmembrane region" description="Helical" evidence="2">
    <location>
        <begin position="1210"/>
        <end position="1230"/>
    </location>
</feature>
<evidence type="ECO:0000313" key="6">
    <source>
        <dbReference type="Proteomes" id="UP001190700"/>
    </source>
</evidence>
<accession>A0AAE0BQ25</accession>
<dbReference type="Proteomes" id="UP001190700">
    <property type="component" value="Unassembled WGS sequence"/>
</dbReference>
<gene>
    <name evidence="5" type="ORF">CYMTET_50306</name>
</gene>
<feature type="domain" description="Tyrosine-protein kinase ephrin type A/B receptor-like" evidence="4">
    <location>
        <begin position="704"/>
        <end position="750"/>
    </location>
</feature>
<proteinExistence type="predicted"/>
<feature type="chain" id="PRO_5042212978" description="Tyrosine-protein kinase ephrin type A/B receptor-like domain-containing protein" evidence="3">
    <location>
        <begin position="27"/>
        <end position="1625"/>
    </location>
</feature>
<reference evidence="5 6" key="1">
    <citation type="journal article" date="2015" name="Genome Biol. Evol.">
        <title>Comparative Genomics of a Bacterivorous Green Alga Reveals Evolutionary Causalities and Consequences of Phago-Mixotrophic Mode of Nutrition.</title>
        <authorList>
            <person name="Burns J.A."/>
            <person name="Paasch A."/>
            <person name="Narechania A."/>
            <person name="Kim E."/>
        </authorList>
    </citation>
    <scope>NUCLEOTIDE SEQUENCE [LARGE SCALE GENOMIC DNA]</scope>
    <source>
        <strain evidence="5 6">PLY_AMNH</strain>
    </source>
</reference>
<keyword evidence="3" id="KW-0732">Signal</keyword>
<name>A0AAE0BQ25_9CHLO</name>
<sequence>MSQLQRLLSLIRLCCVISTFVQRAKGQSGSGWTQIEGSDPSQGVETDCGGSQGFLTQFVSGVNSLNDCKCQCNTYMESDGTLCNTINYDGYLDECRGYNCDQCSNDDCYLQYKSPDEFSYARRFTVHHFDSEQGETASCPQYSPPPAQPSPPPPESPPPPSPAPPPPSPRPRPDASSPPRPLPPRPPSSDPYDDAYKTYEDAPAFTTEIDRLPPNASGIRLVCPPKRTAVFELHDDGTYTYQPAPNEYSVSEGDLDLFSYILLNETGGHHEDYRAVQHVYIYIAPVNDPPVAAYGLDYLVFNTNMDIITPNSIYDQDVRRRLTSPYALKAQLVGSDPDGDELTYSILEPAAHGRVTIVEDNWFQYVPDPDFSGLDYFKYVVDDSLGGGHISGQPNHPGLNDTAEVIMQVGGSNELPAVVDSTIQGQEDSSILGQFIREAVGYTTAVRSFFRFRVVLDPSNGTVEVLCDGFEVLDPETCATDCAGMAQSDCLNAHPAAFFRYYPRLDFFGSDEFFFIYDVEELSLAVTPATVSVTIAPVNDAPTATSSDVAAPMTYSTGPNPTSSYAVVTLVGKDIDSANLTALVTVPPAAQGRLYASLDDDGSPSENSALENLPADGSSRVAIPLSAENEAQLYFVAANGARGTWEVPWWVTDGDLESSMGAVVIRVSCSPGYRIYDSESCAPCAEGTRSELFDQQTCTQCEPGTFSLGGFSTCTLCKENSYQDEAGSSECEACPLNSQSSQGETSIQGCLCTVGYYGAAGTTCQECPKEGEWTHCAESNLLWPLPAEGFWVDTSGETAHVSQCFPSNACKGYTETTKDGQGSNEESDAVSIEAVSSGDTCAEGYQGSSCTKCSAGYYRSAAHCLACSDAIVVRVAVMMFVFLLPVLVRVYDQSRIFMAIDIGLTHIQVTGMFWRLDMKWPSVSSKILRFFWWHAIPYEELQIECLETGMDAWENYKVWLKLIILTPPTLAVMLATGRGIRLLLRSDEEARLKRVPSSKHVLRSYMHGGLAKFSEEKTWSGLGTWAVHVMLTYSQTLQLFLAIGSVTLFDCLKSDTDGKYHMRAAPHVVCYDYSLSDQWGEMVPWAITGIVAYIVAPVVGMRLLLARVFRGVQRGTPEDAWLVELCSHLFCETRKAMGLQKLQRYEHFLQIQFMVFRIVILLLTLHSSALFAGSDKQTVLFQAIFCMAVLVILIHINLSKRPYYSLALNSCRILFFYMELAALWMGIVYLSEMRVTNTTMEFLNTLLALILLTSYVVATVYIPVFVKHPQWRDWLFSVRLEITTAVNSMLVEQESSKAGGATTAEDTNKWQLVGKRVLRGIHIIKRLQSNVMRHVGAHRAKQGVTAEGEAITALHKWMGIADWLVTAHGKDVDKTYIKALGQIMEPEDLERLQMAVTSGNIRLEQVVKIFSHIFLFDEASREVHATQDHLQPFYQYLKPKRRTEQMATLMWEQQQDGNMVFARELEELVLERLSPPTPEERGKWRWNEAVKKLMEWDSVRTMESEYGHELRVRWCEDAAIIIQRRFREMMVLRLQGREAMGAKLRYCLLTVVVGDPKDSFRHPPQATFSAWYVLIPAYCLRVHANYIHDNDKGPDPRTACLLIVNFMINYKRKNGTGPEDPLPYV</sequence>
<evidence type="ECO:0000256" key="3">
    <source>
        <dbReference type="SAM" id="SignalP"/>
    </source>
</evidence>
<protein>
    <recommendedName>
        <fullName evidence="4">Tyrosine-protein kinase ephrin type A/B receptor-like domain-containing protein</fullName>
    </recommendedName>
</protein>
<dbReference type="Pfam" id="PF07699">
    <property type="entry name" value="Ephrin_rec_like"/>
    <property type="match status" value="1"/>
</dbReference>
<feature type="transmembrane region" description="Helical" evidence="2">
    <location>
        <begin position="1154"/>
        <end position="1173"/>
    </location>
</feature>
<dbReference type="SUPFAM" id="SSF57184">
    <property type="entry name" value="Growth factor receptor domain"/>
    <property type="match status" value="1"/>
</dbReference>
<feature type="transmembrane region" description="Helical" evidence="2">
    <location>
        <begin position="1179"/>
        <end position="1198"/>
    </location>
</feature>
<evidence type="ECO:0000259" key="4">
    <source>
        <dbReference type="Pfam" id="PF07699"/>
    </source>
</evidence>
<dbReference type="InterPro" id="IPR009030">
    <property type="entry name" value="Growth_fac_rcpt_cys_sf"/>
</dbReference>
<dbReference type="EMBL" id="LGRX02033823">
    <property type="protein sequence ID" value="KAK3239794.1"/>
    <property type="molecule type" value="Genomic_DNA"/>
</dbReference>
<evidence type="ECO:0000256" key="2">
    <source>
        <dbReference type="SAM" id="Phobius"/>
    </source>
</evidence>
<dbReference type="Pfam" id="PF17963">
    <property type="entry name" value="Big_9"/>
    <property type="match status" value="1"/>
</dbReference>
<dbReference type="Gene3D" id="2.60.40.2810">
    <property type="match status" value="1"/>
</dbReference>
<keyword evidence="2" id="KW-0812">Transmembrane</keyword>
<comment type="caution">
    <text evidence="5">The sequence shown here is derived from an EMBL/GenBank/DDBJ whole genome shotgun (WGS) entry which is preliminary data.</text>
</comment>
<feature type="transmembrane region" description="Helical" evidence="2">
    <location>
        <begin position="1082"/>
        <end position="1105"/>
    </location>
</feature>
<feature type="transmembrane region" description="Helical" evidence="2">
    <location>
        <begin position="958"/>
        <end position="984"/>
    </location>
</feature>
<keyword evidence="2" id="KW-0472">Membrane</keyword>
<feature type="transmembrane region" description="Helical" evidence="2">
    <location>
        <begin position="871"/>
        <end position="891"/>
    </location>
</feature>
<dbReference type="SMART" id="SM01411">
    <property type="entry name" value="Ephrin_rec_like"/>
    <property type="match status" value="3"/>
</dbReference>
<evidence type="ECO:0000313" key="5">
    <source>
        <dbReference type="EMBL" id="KAK3239794.1"/>
    </source>
</evidence>
<feature type="region of interest" description="Disordered" evidence="1">
    <location>
        <begin position="595"/>
        <end position="614"/>
    </location>
</feature>
<feature type="compositionally biased region" description="Pro residues" evidence="1">
    <location>
        <begin position="142"/>
        <end position="189"/>
    </location>
</feature>
<feature type="transmembrane region" description="Helical" evidence="2">
    <location>
        <begin position="1242"/>
        <end position="1266"/>
    </location>
</feature>